<feature type="compositionally biased region" description="Polar residues" evidence="1">
    <location>
        <begin position="254"/>
        <end position="265"/>
    </location>
</feature>
<protein>
    <submittedName>
        <fullName evidence="3">Uncharacterized protein</fullName>
    </submittedName>
</protein>
<proteinExistence type="predicted"/>
<gene>
    <name evidence="3" type="ORF">OVN521_LOCUS12438</name>
    <name evidence="4" type="ORF">UXM345_LOCUS15205</name>
</gene>
<feature type="compositionally biased region" description="Polar residues" evidence="1">
    <location>
        <begin position="22"/>
        <end position="36"/>
    </location>
</feature>
<evidence type="ECO:0000256" key="2">
    <source>
        <dbReference type="SAM" id="Phobius"/>
    </source>
</evidence>
<name>A0A819KZJ2_9BILA</name>
<keyword evidence="5" id="KW-1185">Reference proteome</keyword>
<accession>A0A819KZJ2</accession>
<feature type="region of interest" description="Disordered" evidence="1">
    <location>
        <begin position="1"/>
        <end position="43"/>
    </location>
</feature>
<dbReference type="Proteomes" id="UP000663866">
    <property type="component" value="Unassembled WGS sequence"/>
</dbReference>
<evidence type="ECO:0000256" key="1">
    <source>
        <dbReference type="SAM" id="MobiDB-lite"/>
    </source>
</evidence>
<keyword evidence="2" id="KW-1133">Transmembrane helix</keyword>
<dbReference type="AlphaFoldDB" id="A0A819KZJ2"/>
<keyword evidence="2" id="KW-0472">Membrane</keyword>
<dbReference type="Proteomes" id="UP000663842">
    <property type="component" value="Unassembled WGS sequence"/>
</dbReference>
<sequence length="406" mass="45647">MSNSNGNTRHNRTSLSDDHELQSPTSNDNDSTSIAESASDELPTDGQQMTSIVYFMNTCLFHRLDILDQEINSLILFPIYLTIDEIIKSIQYGFMMILFWFIIYQYYELLLLIYTIYKLMNHQTRYDEQINRIQLHYANIHISHLLNLDRDAQAEGRTANPVDEVVLSMFSTVVTSVDIEPTGIEDTQPHDAGVLVGINNNRPTDYIPNNETAHVNEEATPLNNGDNSISDPLPEIGANTQVQHNGDVPETATDDSTCNINPQRSIESHDGVQRINNNREPDQTITSNQQSDQKNVFNGQQQNTTNTGVINNEVVEPQRNISNPVNDAQPIIENAVCIARMLNHKPTVLIDTTTMDEEGYLYISDVGKDEVRRYQSGDNTGTLVAGCNGNGSGFNKLHYRTHLFVD</sequence>
<feature type="compositionally biased region" description="Basic and acidic residues" evidence="1">
    <location>
        <begin position="266"/>
        <end position="282"/>
    </location>
</feature>
<evidence type="ECO:0000313" key="5">
    <source>
        <dbReference type="Proteomes" id="UP000663866"/>
    </source>
</evidence>
<feature type="transmembrane region" description="Helical" evidence="2">
    <location>
        <begin position="97"/>
        <end position="117"/>
    </location>
</feature>
<evidence type="ECO:0000313" key="4">
    <source>
        <dbReference type="EMBL" id="CAF3983855.1"/>
    </source>
</evidence>
<feature type="compositionally biased region" description="Polar residues" evidence="1">
    <location>
        <begin position="283"/>
        <end position="292"/>
    </location>
</feature>
<dbReference type="EMBL" id="CAJOBF010001791">
    <property type="protein sequence ID" value="CAF3983855.1"/>
    <property type="molecule type" value="Genomic_DNA"/>
</dbReference>
<feature type="region of interest" description="Disordered" evidence="1">
    <location>
        <begin position="239"/>
        <end position="292"/>
    </location>
</feature>
<evidence type="ECO:0000313" key="3">
    <source>
        <dbReference type="EMBL" id="CAF3954411.1"/>
    </source>
</evidence>
<comment type="caution">
    <text evidence="3">The sequence shown here is derived from an EMBL/GenBank/DDBJ whole genome shotgun (WGS) entry which is preliminary data.</text>
</comment>
<reference evidence="3" key="1">
    <citation type="submission" date="2021-02" db="EMBL/GenBank/DDBJ databases">
        <authorList>
            <person name="Nowell W R."/>
        </authorList>
    </citation>
    <scope>NUCLEOTIDE SEQUENCE</scope>
</reference>
<dbReference type="EMBL" id="CAJOBG010001738">
    <property type="protein sequence ID" value="CAF3954411.1"/>
    <property type="molecule type" value="Genomic_DNA"/>
</dbReference>
<keyword evidence="2" id="KW-0812">Transmembrane</keyword>
<organism evidence="3 5">
    <name type="scientific">Rotaria magnacalcarata</name>
    <dbReference type="NCBI Taxonomy" id="392030"/>
    <lineage>
        <taxon>Eukaryota</taxon>
        <taxon>Metazoa</taxon>
        <taxon>Spiralia</taxon>
        <taxon>Gnathifera</taxon>
        <taxon>Rotifera</taxon>
        <taxon>Eurotatoria</taxon>
        <taxon>Bdelloidea</taxon>
        <taxon>Philodinida</taxon>
        <taxon>Philodinidae</taxon>
        <taxon>Rotaria</taxon>
    </lineage>
</organism>